<evidence type="ECO:0000256" key="1">
    <source>
        <dbReference type="SAM" id="MobiDB-lite"/>
    </source>
</evidence>
<evidence type="ECO:0000313" key="3">
    <source>
        <dbReference type="Proteomes" id="UP000092461"/>
    </source>
</evidence>
<name>A0A1B0CHJ4_LUTLO</name>
<reference evidence="2" key="1">
    <citation type="submission" date="2020-05" db="UniProtKB">
        <authorList>
            <consortium name="EnsemblMetazoa"/>
        </authorList>
    </citation>
    <scope>IDENTIFICATION</scope>
    <source>
        <strain evidence="2">Jacobina</strain>
    </source>
</reference>
<proteinExistence type="predicted"/>
<dbReference type="EMBL" id="AJWK01012425">
    <property type="status" value="NOT_ANNOTATED_CDS"/>
    <property type="molecule type" value="Genomic_DNA"/>
</dbReference>
<dbReference type="AlphaFoldDB" id="A0A1B0CHJ4"/>
<evidence type="ECO:0000313" key="2">
    <source>
        <dbReference type="EnsemblMetazoa" id="LLOJ003906-PA"/>
    </source>
</evidence>
<organism evidence="2 3">
    <name type="scientific">Lutzomyia longipalpis</name>
    <name type="common">Sand fly</name>
    <dbReference type="NCBI Taxonomy" id="7200"/>
    <lineage>
        <taxon>Eukaryota</taxon>
        <taxon>Metazoa</taxon>
        <taxon>Ecdysozoa</taxon>
        <taxon>Arthropoda</taxon>
        <taxon>Hexapoda</taxon>
        <taxon>Insecta</taxon>
        <taxon>Pterygota</taxon>
        <taxon>Neoptera</taxon>
        <taxon>Endopterygota</taxon>
        <taxon>Diptera</taxon>
        <taxon>Nematocera</taxon>
        <taxon>Psychodoidea</taxon>
        <taxon>Psychodidae</taxon>
        <taxon>Lutzomyia</taxon>
        <taxon>Lutzomyia</taxon>
    </lineage>
</organism>
<dbReference type="VEuPathDB" id="VectorBase:LLONM1_005592"/>
<accession>A0A1B0CHJ4</accession>
<dbReference type="EnsemblMetazoa" id="LLOJ003906-RA">
    <property type="protein sequence ID" value="LLOJ003906-PA"/>
    <property type="gene ID" value="LLOJ003906"/>
</dbReference>
<dbReference type="Proteomes" id="UP000092461">
    <property type="component" value="Unassembled WGS sequence"/>
</dbReference>
<feature type="region of interest" description="Disordered" evidence="1">
    <location>
        <begin position="24"/>
        <end position="48"/>
    </location>
</feature>
<keyword evidence="3" id="KW-1185">Reference proteome</keyword>
<sequence>MPVMKPPSVETSQIQQNTCAIKPSLSMTSLPPPNGQLESGEVARLRID</sequence>
<dbReference type="VEuPathDB" id="VectorBase:LLOJ003906"/>
<protein>
    <submittedName>
        <fullName evidence="2">Uncharacterized protein</fullName>
    </submittedName>
</protein>